<dbReference type="Proteomes" id="UP000272025">
    <property type="component" value="Unassembled WGS sequence"/>
</dbReference>
<reference evidence="1 2" key="1">
    <citation type="journal article" date="2018" name="Mol. Ecol.">
        <title>The obligate alkalophilic soda-lake fungus Sodiomyces alkalinus has shifted to a protein diet.</title>
        <authorList>
            <person name="Grum-Grzhimaylo A.A."/>
            <person name="Falkoski D.L."/>
            <person name="van den Heuvel J."/>
            <person name="Valero-Jimenez C.A."/>
            <person name="Min B."/>
            <person name="Choi I.G."/>
            <person name="Lipzen A."/>
            <person name="Daum C.G."/>
            <person name="Aanen D.K."/>
            <person name="Tsang A."/>
            <person name="Henrissat B."/>
            <person name="Bilanenko E.N."/>
            <person name="de Vries R.P."/>
            <person name="van Kan J.A.L."/>
            <person name="Grigoriev I.V."/>
            <person name="Debets A.J.M."/>
        </authorList>
    </citation>
    <scope>NUCLEOTIDE SEQUENCE [LARGE SCALE GENOMIC DNA]</scope>
    <source>
        <strain evidence="1 2">F11</strain>
    </source>
</reference>
<sequence>MPVWFTINYPTYTYCLIFLQFQLPSSHCHPSTYTHLPTQVINHFHLNHLYSESPVSGHTPLPFPCLALSL</sequence>
<proteinExistence type="predicted"/>
<accession>A0A3N2Q958</accession>
<dbReference type="GeneID" id="39578926"/>
<evidence type="ECO:0000313" key="2">
    <source>
        <dbReference type="Proteomes" id="UP000272025"/>
    </source>
</evidence>
<keyword evidence="2" id="KW-1185">Reference proteome</keyword>
<dbReference type="RefSeq" id="XP_028471115.1">
    <property type="nucleotide sequence ID" value="XM_028610448.1"/>
</dbReference>
<evidence type="ECO:0000313" key="1">
    <source>
        <dbReference type="EMBL" id="ROT43309.1"/>
    </source>
</evidence>
<name>A0A3N2Q958_SODAK</name>
<protein>
    <submittedName>
        <fullName evidence="1">Uncharacterized protein</fullName>
    </submittedName>
</protein>
<dbReference type="EMBL" id="ML119051">
    <property type="protein sequence ID" value="ROT43309.1"/>
    <property type="molecule type" value="Genomic_DNA"/>
</dbReference>
<dbReference type="AlphaFoldDB" id="A0A3N2Q958"/>
<organism evidence="1 2">
    <name type="scientific">Sodiomyces alkalinus (strain CBS 110278 / VKM F-3762 / F11)</name>
    <name type="common">Alkaliphilic filamentous fungus</name>
    <dbReference type="NCBI Taxonomy" id="1314773"/>
    <lineage>
        <taxon>Eukaryota</taxon>
        <taxon>Fungi</taxon>
        <taxon>Dikarya</taxon>
        <taxon>Ascomycota</taxon>
        <taxon>Pezizomycotina</taxon>
        <taxon>Sordariomycetes</taxon>
        <taxon>Hypocreomycetidae</taxon>
        <taxon>Glomerellales</taxon>
        <taxon>Plectosphaerellaceae</taxon>
        <taxon>Sodiomyces</taxon>
    </lineage>
</organism>
<gene>
    <name evidence="1" type="ORF">SODALDRAFT_327500</name>
</gene>